<comment type="catalytic activity">
    <reaction evidence="9">
        <text>2 L-dopa + O2 = 2 L-dopaquinone + 2 H2O</text>
        <dbReference type="Rhea" id="RHEA:34287"/>
        <dbReference type="ChEBI" id="CHEBI:15377"/>
        <dbReference type="ChEBI" id="CHEBI:15379"/>
        <dbReference type="ChEBI" id="CHEBI:57504"/>
        <dbReference type="ChEBI" id="CHEBI:57924"/>
        <dbReference type="EC" id="1.14.18.1"/>
    </reaction>
</comment>
<dbReference type="PRINTS" id="PR00092">
    <property type="entry name" value="TYROSINASE"/>
</dbReference>
<organism evidence="12 13">
    <name type="scientific">Obba rivulosa</name>
    <dbReference type="NCBI Taxonomy" id="1052685"/>
    <lineage>
        <taxon>Eukaryota</taxon>
        <taxon>Fungi</taxon>
        <taxon>Dikarya</taxon>
        <taxon>Basidiomycota</taxon>
        <taxon>Agaricomycotina</taxon>
        <taxon>Agaricomycetes</taxon>
        <taxon>Polyporales</taxon>
        <taxon>Gelatoporiaceae</taxon>
        <taxon>Obba</taxon>
    </lineage>
</organism>
<dbReference type="GO" id="GO:0004503">
    <property type="term" value="F:tyrosinase activity"/>
    <property type="evidence" value="ECO:0007669"/>
    <property type="project" value="UniProtKB-EC"/>
</dbReference>
<dbReference type="Proteomes" id="UP000250043">
    <property type="component" value="Unassembled WGS sequence"/>
</dbReference>
<evidence type="ECO:0000256" key="5">
    <source>
        <dbReference type="ARBA" id="ARBA00023002"/>
    </source>
</evidence>
<evidence type="ECO:0000256" key="7">
    <source>
        <dbReference type="ARBA" id="ARBA00023033"/>
    </source>
</evidence>
<sequence>MSAPHPIVTGPTNGDFFLDKPAPNRLEFREFVKDRRQFSLYVQALQRMQDHEFSNDFSFAAIGGIHGYPFVRWGDSGSPSAPTDKDHFGGYCTHGSVVFPTWHRPYVALFEQELNRQANEVVTQYHGPDVEEWKKAARNLRSPFWDWAHITAGDTVPVEITLTEVDIIGPNGPMKVRNPVYSYKFKPEDLYTTFPFPFYQWTETLRHPTSSARDAKTDVKAFTRTIADNISQIRTKVYRCLSLLHDWPHFSNHTTVPEPNMADSLETIHDTMHYEIGGLQGTYGPATGHVGDPSVAGLDAVFWLHHTNVDRLLELWKTLNPEVWVTPGEQPGGTYTVPIDGTLDVNSDLTPFWNTQSSYWKSSELHRDPSIFNYSYPDYNGLYTLPTEERRRIIIERINKLYRPQYAIPPHHRGSEYREWSLHIKFRKYELGAPFTVLVYLGEAYVGTVTAFVPSRETKCENCRRNAGAEIEGFVHLSEVLLKEHPDLPSTGDADVLPILKKDLKFEIAGSKPDGTPLDIADLTSLKIAPACYSYKEGADDELPTIGEPEYHWGILHGKPGNTPAEKWAV</sequence>
<keyword evidence="8" id="KW-0470">Melanin biosynthesis</keyword>
<dbReference type="EC" id="1.14.18.1" evidence="3"/>
<evidence type="ECO:0000256" key="10">
    <source>
        <dbReference type="ARBA" id="ARBA00048881"/>
    </source>
</evidence>
<name>A0A8E2AW04_9APHY</name>
<comment type="catalytic activity">
    <reaction evidence="10">
        <text>L-tyrosine + O2 = L-dopaquinone + H2O</text>
        <dbReference type="Rhea" id="RHEA:18117"/>
        <dbReference type="ChEBI" id="CHEBI:15377"/>
        <dbReference type="ChEBI" id="CHEBI:15379"/>
        <dbReference type="ChEBI" id="CHEBI:57924"/>
        <dbReference type="ChEBI" id="CHEBI:58315"/>
        <dbReference type="EC" id="1.14.18.1"/>
    </reaction>
</comment>
<dbReference type="GO" id="GO:0042438">
    <property type="term" value="P:melanin biosynthetic process"/>
    <property type="evidence" value="ECO:0007669"/>
    <property type="project" value="UniProtKB-KW"/>
</dbReference>
<keyword evidence="6" id="KW-0186">Copper</keyword>
<dbReference type="InterPro" id="IPR002227">
    <property type="entry name" value="Tyrosinase_Cu-bd"/>
</dbReference>
<dbReference type="AlphaFoldDB" id="A0A8E2AW04"/>
<dbReference type="EMBL" id="KV722429">
    <property type="protein sequence ID" value="OCH89330.1"/>
    <property type="molecule type" value="Genomic_DNA"/>
</dbReference>
<dbReference type="Gene3D" id="1.10.1280.10">
    <property type="entry name" value="Di-copper center containing domain from catechol oxidase"/>
    <property type="match status" value="1"/>
</dbReference>
<evidence type="ECO:0000256" key="4">
    <source>
        <dbReference type="ARBA" id="ARBA00022723"/>
    </source>
</evidence>
<evidence type="ECO:0000256" key="9">
    <source>
        <dbReference type="ARBA" id="ARBA00048233"/>
    </source>
</evidence>
<feature type="domain" description="Tyrosinase copper-binding" evidence="11">
    <location>
        <begin position="94"/>
        <end position="111"/>
    </location>
</feature>
<dbReference type="SUPFAM" id="SSF48056">
    <property type="entry name" value="Di-copper centre-containing domain"/>
    <property type="match status" value="1"/>
</dbReference>
<keyword evidence="4" id="KW-0479">Metal-binding</keyword>
<dbReference type="OrthoDB" id="6132182at2759"/>
<dbReference type="Pfam" id="PF00264">
    <property type="entry name" value="Tyrosinase"/>
    <property type="match status" value="1"/>
</dbReference>
<dbReference type="PANTHER" id="PTHR11474">
    <property type="entry name" value="TYROSINASE FAMILY MEMBER"/>
    <property type="match status" value="1"/>
</dbReference>
<keyword evidence="5" id="KW-0560">Oxidoreductase</keyword>
<keyword evidence="7" id="KW-0503">Monooxygenase</keyword>
<dbReference type="PANTHER" id="PTHR11474:SF76">
    <property type="entry name" value="SHKT DOMAIN-CONTAINING PROTEIN"/>
    <property type="match status" value="1"/>
</dbReference>
<evidence type="ECO:0000313" key="13">
    <source>
        <dbReference type="Proteomes" id="UP000250043"/>
    </source>
</evidence>
<comment type="similarity">
    <text evidence="2">Belongs to the tyrosinase family.</text>
</comment>
<gene>
    <name evidence="12" type="ORF">OBBRIDRAFT_28004</name>
</gene>
<protein>
    <recommendedName>
        <fullName evidence="3">tyrosinase</fullName>
        <ecNumber evidence="3">1.14.18.1</ecNumber>
    </recommendedName>
</protein>
<keyword evidence="13" id="KW-1185">Reference proteome</keyword>
<evidence type="ECO:0000259" key="11">
    <source>
        <dbReference type="PROSITE" id="PS00497"/>
    </source>
</evidence>
<dbReference type="GO" id="GO:0046872">
    <property type="term" value="F:metal ion binding"/>
    <property type="evidence" value="ECO:0007669"/>
    <property type="project" value="UniProtKB-KW"/>
</dbReference>
<proteinExistence type="inferred from homology"/>
<evidence type="ECO:0000313" key="12">
    <source>
        <dbReference type="EMBL" id="OCH89330.1"/>
    </source>
</evidence>
<dbReference type="Pfam" id="PF18132">
    <property type="entry name" value="Tyrosinase_C"/>
    <property type="match status" value="1"/>
</dbReference>
<evidence type="ECO:0000256" key="8">
    <source>
        <dbReference type="ARBA" id="ARBA00023101"/>
    </source>
</evidence>
<evidence type="ECO:0000256" key="3">
    <source>
        <dbReference type="ARBA" id="ARBA00011906"/>
    </source>
</evidence>
<evidence type="ECO:0000256" key="6">
    <source>
        <dbReference type="ARBA" id="ARBA00023008"/>
    </source>
</evidence>
<dbReference type="PROSITE" id="PS00497">
    <property type="entry name" value="TYROSINASE_1"/>
    <property type="match status" value="1"/>
</dbReference>
<evidence type="ECO:0000256" key="2">
    <source>
        <dbReference type="ARBA" id="ARBA00009928"/>
    </source>
</evidence>
<dbReference type="InterPro" id="IPR050316">
    <property type="entry name" value="Tyrosinase/Hemocyanin"/>
</dbReference>
<dbReference type="InterPro" id="IPR041640">
    <property type="entry name" value="Tyrosinase_C"/>
</dbReference>
<accession>A0A8E2AW04</accession>
<dbReference type="Gene3D" id="2.60.310.20">
    <property type="match status" value="1"/>
</dbReference>
<comment type="cofactor">
    <cofactor evidence="1">
        <name>Cu(2+)</name>
        <dbReference type="ChEBI" id="CHEBI:29036"/>
    </cofactor>
</comment>
<reference evidence="12 13" key="1">
    <citation type="submission" date="2016-07" db="EMBL/GenBank/DDBJ databases">
        <title>Draft genome of the white-rot fungus Obba rivulosa 3A-2.</title>
        <authorList>
            <consortium name="DOE Joint Genome Institute"/>
            <person name="Miettinen O."/>
            <person name="Riley R."/>
            <person name="Acob R."/>
            <person name="Barry K."/>
            <person name="Cullen D."/>
            <person name="De Vries R."/>
            <person name="Hainaut M."/>
            <person name="Hatakka A."/>
            <person name="Henrissat B."/>
            <person name="Hilden K."/>
            <person name="Kuo R."/>
            <person name="Labutti K."/>
            <person name="Lipzen A."/>
            <person name="Makela M.R."/>
            <person name="Sandor L."/>
            <person name="Spatafora J.W."/>
            <person name="Grigoriev I.V."/>
            <person name="Hibbett D.S."/>
        </authorList>
    </citation>
    <scope>NUCLEOTIDE SEQUENCE [LARGE SCALE GENOMIC DNA]</scope>
    <source>
        <strain evidence="12 13">3A-2</strain>
    </source>
</reference>
<evidence type="ECO:0000256" key="1">
    <source>
        <dbReference type="ARBA" id="ARBA00001973"/>
    </source>
</evidence>
<dbReference type="InterPro" id="IPR008922">
    <property type="entry name" value="Di-copper_centre_dom_sf"/>
</dbReference>